<evidence type="ECO:0000256" key="3">
    <source>
        <dbReference type="ARBA" id="ARBA00023172"/>
    </source>
</evidence>
<evidence type="ECO:0000313" key="6">
    <source>
        <dbReference type="EMBL" id="GJE55758.1"/>
    </source>
</evidence>
<dbReference type="InterPro" id="IPR006118">
    <property type="entry name" value="Recombinase_CS"/>
</dbReference>
<dbReference type="PANTHER" id="PTHR30461:SF2">
    <property type="entry name" value="SERINE RECOMBINASE PINE-RELATED"/>
    <property type="match status" value="1"/>
</dbReference>
<keyword evidence="2" id="KW-0238">DNA-binding</keyword>
<accession>A0ABQ4TM81</accession>
<dbReference type="Pfam" id="PF07508">
    <property type="entry name" value="Recombinase"/>
    <property type="match status" value="1"/>
</dbReference>
<dbReference type="PROSITE" id="PS00397">
    <property type="entry name" value="RECOMBINASES_1"/>
    <property type="match status" value="1"/>
</dbReference>
<keyword evidence="7" id="KW-1185">Reference proteome</keyword>
<dbReference type="Proteomes" id="UP001055101">
    <property type="component" value="Unassembled WGS sequence"/>
</dbReference>
<dbReference type="InterPro" id="IPR050639">
    <property type="entry name" value="SSR_resolvase"/>
</dbReference>
<dbReference type="EMBL" id="BPRA01000009">
    <property type="protein sequence ID" value="GJE55758.1"/>
    <property type="molecule type" value="Genomic_DNA"/>
</dbReference>
<dbReference type="SMART" id="SM00857">
    <property type="entry name" value="Resolvase"/>
    <property type="match status" value="1"/>
</dbReference>
<protein>
    <recommendedName>
        <fullName evidence="5">Resolvase/invertase-type recombinase catalytic domain-containing protein</fullName>
    </recommendedName>
</protein>
<dbReference type="PANTHER" id="PTHR30461">
    <property type="entry name" value="DNA-INVERTASE FROM LAMBDOID PROPHAGE"/>
    <property type="match status" value="1"/>
</dbReference>
<dbReference type="RefSeq" id="WP_238231940.1">
    <property type="nucleotide sequence ID" value="NZ_BPRA01000009.1"/>
</dbReference>
<dbReference type="Gene3D" id="3.40.50.1390">
    <property type="entry name" value="Resolvase, N-terminal catalytic domain"/>
    <property type="match status" value="1"/>
</dbReference>
<dbReference type="InterPro" id="IPR036162">
    <property type="entry name" value="Resolvase-like_N_sf"/>
</dbReference>
<dbReference type="CDD" id="cd00338">
    <property type="entry name" value="Ser_Recombinase"/>
    <property type="match status" value="1"/>
</dbReference>
<evidence type="ECO:0000259" key="5">
    <source>
        <dbReference type="PROSITE" id="PS51736"/>
    </source>
</evidence>
<reference evidence="6" key="1">
    <citation type="journal article" date="2021" name="Front. Microbiol.">
        <title>Comprehensive Comparative Genomics and Phenotyping of Methylobacterium Species.</title>
        <authorList>
            <person name="Alessa O."/>
            <person name="Ogura Y."/>
            <person name="Fujitani Y."/>
            <person name="Takami H."/>
            <person name="Hayashi T."/>
            <person name="Sahin N."/>
            <person name="Tani A."/>
        </authorList>
    </citation>
    <scope>NUCLEOTIDE SEQUENCE</scope>
    <source>
        <strain evidence="6">DSM 23674</strain>
    </source>
</reference>
<dbReference type="InterPro" id="IPR006119">
    <property type="entry name" value="Resolv_N"/>
</dbReference>
<evidence type="ECO:0000313" key="7">
    <source>
        <dbReference type="Proteomes" id="UP001055101"/>
    </source>
</evidence>
<dbReference type="Pfam" id="PF00239">
    <property type="entry name" value="Resolvase"/>
    <property type="match status" value="1"/>
</dbReference>
<reference evidence="6" key="2">
    <citation type="submission" date="2021-08" db="EMBL/GenBank/DDBJ databases">
        <authorList>
            <person name="Tani A."/>
            <person name="Ola A."/>
            <person name="Ogura Y."/>
            <person name="Katsura K."/>
            <person name="Hayashi T."/>
        </authorList>
    </citation>
    <scope>NUCLEOTIDE SEQUENCE</scope>
    <source>
        <strain evidence="6">DSM 23674</strain>
    </source>
</reference>
<organism evidence="6 7">
    <name type="scientific">Methylobacterium thuringiense</name>
    <dbReference type="NCBI Taxonomy" id="1003091"/>
    <lineage>
        <taxon>Bacteria</taxon>
        <taxon>Pseudomonadati</taxon>
        <taxon>Pseudomonadota</taxon>
        <taxon>Alphaproteobacteria</taxon>
        <taxon>Hyphomicrobiales</taxon>
        <taxon>Methylobacteriaceae</taxon>
        <taxon>Methylobacterium</taxon>
    </lineage>
</organism>
<comment type="caution">
    <text evidence="6">The sequence shown here is derived from an EMBL/GenBank/DDBJ whole genome shotgun (WGS) entry which is preliminary data.</text>
</comment>
<gene>
    <name evidence="6" type="ORF">EKPJFOCH_2253</name>
</gene>
<dbReference type="PROSITE" id="PS51736">
    <property type="entry name" value="RECOMBINASES_3"/>
    <property type="match status" value="1"/>
</dbReference>
<evidence type="ECO:0000256" key="1">
    <source>
        <dbReference type="ARBA" id="ARBA00022908"/>
    </source>
</evidence>
<proteinExistence type="predicted"/>
<dbReference type="SUPFAM" id="SSF53041">
    <property type="entry name" value="Resolvase-like"/>
    <property type="match status" value="1"/>
</dbReference>
<keyword evidence="1" id="KW-0229">DNA integration</keyword>
<feature type="domain" description="Resolvase/invertase-type recombinase catalytic" evidence="5">
    <location>
        <begin position="5"/>
        <end position="145"/>
    </location>
</feature>
<feature type="active site" description="O-(5'-phospho-DNA)-serine intermediate" evidence="4">
    <location>
        <position position="13"/>
    </location>
</feature>
<keyword evidence="3" id="KW-0233">DNA recombination</keyword>
<name>A0ABQ4TM81_9HYPH</name>
<sequence length="241" mass="25846">MAQGKFVSYLRVSTEKQGRSGLGLEAQREAVAGYLNGGQWSLVAEVVEVESGGKNDRVKLGEALRLCRLHNATLVIAKLDRLSRDAAFLLRLEGDLKRMGLRFVAADMPDANELTIHIMAVVAQAERQMISARTKAALAAAKARGTKLGGDRGNIHDIRAMGVAASVAKRTEKATQRAEDLGHLVLDLHRDGASLRHIAADLNVRGIETARGGQWSAVQVSRVLTRLEGLGEARKGNPGAS</sequence>
<evidence type="ECO:0000256" key="2">
    <source>
        <dbReference type="ARBA" id="ARBA00023125"/>
    </source>
</evidence>
<evidence type="ECO:0000256" key="4">
    <source>
        <dbReference type="PROSITE-ProRule" id="PRU10137"/>
    </source>
</evidence>
<dbReference type="InterPro" id="IPR011109">
    <property type="entry name" value="DNA_bind_recombinase_dom"/>
</dbReference>